<dbReference type="UniPathway" id="UPA00098">
    <property type="reaction ID" value="UER00359"/>
</dbReference>
<dbReference type="AlphaFoldDB" id="A0A660L9T6"/>
<feature type="binding site" evidence="8">
    <location>
        <position position="55"/>
    </location>
    <ligand>
        <name>substrate</name>
    </ligand>
</feature>
<dbReference type="GO" id="GO:0003723">
    <property type="term" value="F:RNA binding"/>
    <property type="evidence" value="ECO:0007669"/>
    <property type="project" value="InterPro"/>
</dbReference>
<keyword evidence="11" id="KW-1185">Reference proteome</keyword>
<keyword evidence="7 8" id="KW-0067">ATP-binding</keyword>
<feature type="binding site" evidence="8">
    <location>
        <begin position="216"/>
        <end position="222"/>
    </location>
    <ligand>
        <name>ATP</name>
        <dbReference type="ChEBI" id="CHEBI:30616"/>
    </ligand>
</feature>
<dbReference type="RefSeq" id="WP_121443617.1">
    <property type="nucleotide sequence ID" value="NZ_RBIJ01000001.1"/>
</dbReference>
<dbReference type="GO" id="GO:0004349">
    <property type="term" value="F:glutamate 5-kinase activity"/>
    <property type="evidence" value="ECO:0007669"/>
    <property type="project" value="UniProtKB-UniRule"/>
</dbReference>
<dbReference type="CDD" id="cd04242">
    <property type="entry name" value="AAK_G5K_ProB"/>
    <property type="match status" value="1"/>
</dbReference>
<evidence type="ECO:0000256" key="6">
    <source>
        <dbReference type="ARBA" id="ARBA00022777"/>
    </source>
</evidence>
<evidence type="ECO:0000256" key="5">
    <source>
        <dbReference type="ARBA" id="ARBA00022741"/>
    </source>
</evidence>
<dbReference type="InterPro" id="IPR005715">
    <property type="entry name" value="Glu_5kinase/COase_Synthase"/>
</dbReference>
<gene>
    <name evidence="8" type="primary">proB</name>
    <name evidence="10" type="ORF">C7438_0344</name>
</gene>
<feature type="binding site" evidence="8">
    <location>
        <begin position="174"/>
        <end position="175"/>
    </location>
    <ligand>
        <name>ATP</name>
        <dbReference type="ChEBI" id="CHEBI:30616"/>
    </ligand>
</feature>
<protein>
    <recommendedName>
        <fullName evidence="8">Glutamate 5-kinase</fullName>
        <ecNumber evidence="8">2.7.2.11</ecNumber>
    </recommendedName>
    <alternativeName>
        <fullName evidence="8">Gamma-glutamyl kinase</fullName>
        <shortName evidence="8">GK</shortName>
    </alternativeName>
</protein>
<evidence type="ECO:0000256" key="2">
    <source>
        <dbReference type="ARBA" id="ARBA00022605"/>
    </source>
</evidence>
<dbReference type="InterPro" id="IPR041739">
    <property type="entry name" value="G5K_ProB"/>
</dbReference>
<dbReference type="PROSITE" id="PS50890">
    <property type="entry name" value="PUA"/>
    <property type="match status" value="1"/>
</dbReference>
<reference evidence="10 11" key="1">
    <citation type="submission" date="2018-10" db="EMBL/GenBank/DDBJ databases">
        <title>Genomic Encyclopedia of Type Strains, Phase IV (KMG-IV): sequencing the most valuable type-strain genomes for metagenomic binning, comparative biology and taxonomic classification.</title>
        <authorList>
            <person name="Goeker M."/>
        </authorList>
    </citation>
    <scope>NUCLEOTIDE SEQUENCE [LARGE SCALE GENOMIC DNA]</scope>
    <source>
        <strain evidence="10 11">DSM 22653</strain>
    </source>
</reference>
<comment type="similarity">
    <text evidence="8">Belongs to the glutamate 5-kinase family.</text>
</comment>
<keyword evidence="3 8" id="KW-0641">Proline biosynthesis</keyword>
<dbReference type="GO" id="GO:0005524">
    <property type="term" value="F:ATP binding"/>
    <property type="evidence" value="ECO:0007669"/>
    <property type="project" value="UniProtKB-KW"/>
</dbReference>
<dbReference type="InterPro" id="IPR001057">
    <property type="entry name" value="Glu/AcGlu_kinase"/>
</dbReference>
<dbReference type="SMART" id="SM00359">
    <property type="entry name" value="PUA"/>
    <property type="match status" value="1"/>
</dbReference>
<feature type="binding site" evidence="8">
    <location>
        <position position="154"/>
    </location>
    <ligand>
        <name>substrate</name>
    </ligand>
</feature>
<feature type="binding site" evidence="8">
    <location>
        <position position="142"/>
    </location>
    <ligand>
        <name>substrate</name>
    </ligand>
</feature>
<evidence type="ECO:0000313" key="11">
    <source>
        <dbReference type="Proteomes" id="UP000267019"/>
    </source>
</evidence>
<dbReference type="SUPFAM" id="SSF88697">
    <property type="entry name" value="PUA domain-like"/>
    <property type="match status" value="1"/>
</dbReference>
<dbReference type="EC" id="2.7.2.11" evidence="8"/>
<keyword evidence="4 8" id="KW-0808">Transferase</keyword>
<name>A0A660L9T6_9BACL</name>
<comment type="catalytic activity">
    <reaction evidence="8">
        <text>L-glutamate + ATP = L-glutamyl 5-phosphate + ADP</text>
        <dbReference type="Rhea" id="RHEA:14877"/>
        <dbReference type="ChEBI" id="CHEBI:29985"/>
        <dbReference type="ChEBI" id="CHEBI:30616"/>
        <dbReference type="ChEBI" id="CHEBI:58274"/>
        <dbReference type="ChEBI" id="CHEBI:456216"/>
        <dbReference type="EC" id="2.7.2.11"/>
    </reaction>
</comment>
<dbReference type="GO" id="GO:0055129">
    <property type="term" value="P:L-proline biosynthetic process"/>
    <property type="evidence" value="ECO:0007669"/>
    <property type="project" value="UniProtKB-UniRule"/>
</dbReference>
<dbReference type="PRINTS" id="PR00474">
    <property type="entry name" value="GLU5KINASE"/>
</dbReference>
<keyword evidence="6 8" id="KW-0418">Kinase</keyword>
<dbReference type="Pfam" id="PF01472">
    <property type="entry name" value="PUA"/>
    <property type="match status" value="1"/>
</dbReference>
<dbReference type="InterPro" id="IPR004521">
    <property type="entry name" value="Uncharacterised_CHP00451"/>
</dbReference>
<dbReference type="InterPro" id="IPR036393">
    <property type="entry name" value="AceGlu_kinase-like_sf"/>
</dbReference>
<dbReference type="Gene3D" id="2.30.130.10">
    <property type="entry name" value="PUA domain"/>
    <property type="match status" value="1"/>
</dbReference>
<dbReference type="Proteomes" id="UP000267019">
    <property type="component" value="Unassembled WGS sequence"/>
</dbReference>
<evidence type="ECO:0000259" key="9">
    <source>
        <dbReference type="SMART" id="SM00359"/>
    </source>
</evidence>
<keyword evidence="1 8" id="KW-0963">Cytoplasm</keyword>
<dbReference type="InterPro" id="IPR015947">
    <property type="entry name" value="PUA-like_sf"/>
</dbReference>
<accession>A0A660L9T6</accession>
<dbReference type="PIRSF" id="PIRSF000729">
    <property type="entry name" value="GK"/>
    <property type="match status" value="1"/>
</dbReference>
<feature type="binding site" evidence="8">
    <location>
        <position position="15"/>
    </location>
    <ligand>
        <name>ATP</name>
        <dbReference type="ChEBI" id="CHEBI:30616"/>
    </ligand>
</feature>
<keyword evidence="5 8" id="KW-0547">Nucleotide-binding</keyword>
<proteinExistence type="inferred from homology"/>
<dbReference type="PANTHER" id="PTHR43654:SF1">
    <property type="entry name" value="ISOPENTENYL PHOSPHATE KINASE"/>
    <property type="match status" value="1"/>
</dbReference>
<dbReference type="EMBL" id="RBIJ01000001">
    <property type="protein sequence ID" value="RKQ88703.1"/>
    <property type="molecule type" value="Genomic_DNA"/>
</dbReference>
<comment type="subcellular location">
    <subcellularLocation>
        <location evidence="8">Cytoplasm</location>
    </subcellularLocation>
</comment>
<dbReference type="InterPro" id="IPR011529">
    <property type="entry name" value="Glu_5kinase"/>
</dbReference>
<dbReference type="PANTHER" id="PTHR43654">
    <property type="entry name" value="GLUTAMATE 5-KINASE"/>
    <property type="match status" value="1"/>
</dbReference>
<dbReference type="HAMAP" id="MF_00456">
    <property type="entry name" value="ProB"/>
    <property type="match status" value="1"/>
</dbReference>
<evidence type="ECO:0000256" key="3">
    <source>
        <dbReference type="ARBA" id="ARBA00022650"/>
    </source>
</evidence>
<dbReference type="InterPro" id="IPR019797">
    <property type="entry name" value="Glutamate_5-kinase_CS"/>
</dbReference>
<dbReference type="InterPro" id="IPR002478">
    <property type="entry name" value="PUA"/>
</dbReference>
<dbReference type="NCBIfam" id="TIGR01027">
    <property type="entry name" value="proB"/>
    <property type="match status" value="1"/>
</dbReference>
<dbReference type="PROSITE" id="PS00902">
    <property type="entry name" value="GLUTAMATE_5_KINASE"/>
    <property type="match status" value="1"/>
</dbReference>
<evidence type="ECO:0000313" key="10">
    <source>
        <dbReference type="EMBL" id="RKQ88703.1"/>
    </source>
</evidence>
<evidence type="ECO:0000256" key="4">
    <source>
        <dbReference type="ARBA" id="ARBA00022679"/>
    </source>
</evidence>
<comment type="function">
    <text evidence="8">Catalyzes the transfer of a phosphate group to glutamate to form L-glutamate 5-phosphate.</text>
</comment>
<dbReference type="SUPFAM" id="SSF53633">
    <property type="entry name" value="Carbamate kinase-like"/>
    <property type="match status" value="1"/>
</dbReference>
<sequence length="377" mass="40814">MGKELGRAYRRIVVKVGTHSLTDERGELRYEKFEQVVADVADAVHGGHEVILVSSGAIALGAFRLGWRRDLLTLPEKQAAAAVGQTLLMKAYAECFAERGLAVGQILLTRDDLDDRRRYVHLSNTLETLLRHRILPIVNENDSVAVEEIRVGDNDTLAAALAGAITADLVALLTDVEGLYDKNPRLYPDARLISEVRELTPEIWALAEGAGTVVGTGGMRTKLEAARIATSMGVDLVILRAGEGRLGRFLAGETVGTLFHRRPAPRGKKRWLQAVARPSGTIVVDDGAVEALVRGKKSLLVPGVRRVEGTFEEGDVVLVVGENGLPVAKGLARYASEELRRLLQRKASGQSVARLPEVVHRDELVLVEGVAQTSPDA</sequence>
<dbReference type="InterPro" id="IPR001048">
    <property type="entry name" value="Asp/Glu/Uridylate_kinase"/>
</dbReference>
<feature type="domain" description="PUA" evidence="9">
    <location>
        <begin position="280"/>
        <end position="359"/>
    </location>
</feature>
<evidence type="ECO:0000256" key="1">
    <source>
        <dbReference type="ARBA" id="ARBA00022490"/>
    </source>
</evidence>
<dbReference type="CDD" id="cd21157">
    <property type="entry name" value="PUA_G5K"/>
    <property type="match status" value="1"/>
</dbReference>
<dbReference type="InterPro" id="IPR036974">
    <property type="entry name" value="PUA_sf"/>
</dbReference>
<evidence type="ECO:0000256" key="7">
    <source>
        <dbReference type="ARBA" id="ARBA00022840"/>
    </source>
</evidence>
<dbReference type="FunFam" id="3.40.1160.10:FF:000018">
    <property type="entry name" value="Glutamate 5-kinase"/>
    <property type="match status" value="1"/>
</dbReference>
<comment type="caution">
    <text evidence="10">The sequence shown here is derived from an EMBL/GenBank/DDBJ whole genome shotgun (WGS) entry which is preliminary data.</text>
</comment>
<dbReference type="Gene3D" id="3.40.1160.10">
    <property type="entry name" value="Acetylglutamate kinase-like"/>
    <property type="match status" value="1"/>
</dbReference>
<dbReference type="GO" id="GO:0005829">
    <property type="term" value="C:cytosol"/>
    <property type="evidence" value="ECO:0007669"/>
    <property type="project" value="TreeGrafter"/>
</dbReference>
<comment type="pathway">
    <text evidence="8">Amino-acid biosynthesis; L-proline biosynthesis; L-glutamate 5-semialdehyde from L-glutamate: step 1/2.</text>
</comment>
<dbReference type="Pfam" id="PF00696">
    <property type="entry name" value="AA_kinase"/>
    <property type="match status" value="1"/>
</dbReference>
<dbReference type="OrthoDB" id="9804434at2"/>
<keyword evidence="2 8" id="KW-0028">Amino-acid biosynthesis</keyword>
<organism evidence="10 11">
    <name type="scientific">Brockia lithotrophica</name>
    <dbReference type="NCBI Taxonomy" id="933949"/>
    <lineage>
        <taxon>Bacteria</taxon>
        <taxon>Bacillati</taxon>
        <taxon>Bacillota</taxon>
        <taxon>Bacilli</taxon>
        <taxon>Bacillales</taxon>
        <taxon>Bacillales Family X. Incertae Sedis</taxon>
        <taxon>Brockia</taxon>
    </lineage>
</organism>
<dbReference type="NCBIfam" id="TIGR00451">
    <property type="entry name" value="unchar_dom_2"/>
    <property type="match status" value="1"/>
</dbReference>
<evidence type="ECO:0000256" key="8">
    <source>
        <dbReference type="HAMAP-Rule" id="MF_00456"/>
    </source>
</evidence>